<dbReference type="AlphaFoldDB" id="A0A1C7AG04"/>
<evidence type="ECO:0000256" key="6">
    <source>
        <dbReference type="SAM" id="Phobius"/>
    </source>
</evidence>
<evidence type="ECO:0000313" key="10">
    <source>
        <dbReference type="EMBL" id="BAU50375.1"/>
    </source>
</evidence>
<dbReference type="InterPro" id="IPR012340">
    <property type="entry name" value="NA-bd_OB-fold"/>
</dbReference>
<gene>
    <name evidence="10" type="ORF">SVA_3841</name>
</gene>
<dbReference type="InterPro" id="IPR056738">
    <property type="entry name" value="NfeD1b_N"/>
</dbReference>
<dbReference type="InterPro" id="IPR029045">
    <property type="entry name" value="ClpP/crotonase-like_dom_sf"/>
</dbReference>
<dbReference type="SUPFAM" id="SSF52096">
    <property type="entry name" value="ClpP/crotonase"/>
    <property type="match status" value="1"/>
</dbReference>
<keyword evidence="3 6" id="KW-1133">Transmembrane helix</keyword>
<feature type="transmembrane region" description="Helical" evidence="6">
    <location>
        <begin position="298"/>
        <end position="316"/>
    </location>
</feature>
<keyword evidence="2 6" id="KW-0812">Transmembrane</keyword>
<evidence type="ECO:0000256" key="2">
    <source>
        <dbReference type="ARBA" id="ARBA00022692"/>
    </source>
</evidence>
<keyword evidence="11" id="KW-1185">Reference proteome</keyword>
<keyword evidence="10" id="KW-0645">Protease</keyword>
<name>A0A1C7AG04_9GAMM</name>
<dbReference type="Proteomes" id="UP000218899">
    <property type="component" value="Chromosome"/>
</dbReference>
<dbReference type="GO" id="GO:0016020">
    <property type="term" value="C:membrane"/>
    <property type="evidence" value="ECO:0007669"/>
    <property type="project" value="UniProtKB-SubCell"/>
</dbReference>
<dbReference type="GO" id="GO:0008233">
    <property type="term" value="F:peptidase activity"/>
    <property type="evidence" value="ECO:0007669"/>
    <property type="project" value="UniProtKB-KW"/>
</dbReference>
<keyword evidence="10" id="KW-0378">Hydrolase</keyword>
<reference evidence="10 11" key="1">
    <citation type="submission" date="2015-08" db="EMBL/GenBank/DDBJ databases">
        <title>Complete genome sequence of Sulfurifustis variabilis.</title>
        <authorList>
            <person name="Miura A."/>
            <person name="Kojima H."/>
            <person name="Fukui M."/>
        </authorList>
    </citation>
    <scope>NUCLEOTIDE SEQUENCE [LARGE SCALE GENOMIC DNA]</scope>
    <source>
        <strain evidence="11">skN76</strain>
    </source>
</reference>
<evidence type="ECO:0000313" key="11">
    <source>
        <dbReference type="Proteomes" id="UP000218899"/>
    </source>
</evidence>
<proteinExistence type="predicted"/>
<feature type="domain" description="NfeD1b N-terminal" evidence="9">
    <location>
        <begin position="27"/>
        <end position="128"/>
    </location>
</feature>
<dbReference type="Pfam" id="PF25145">
    <property type="entry name" value="NfeD1b_N"/>
    <property type="match status" value="1"/>
</dbReference>
<dbReference type="InterPro" id="IPR002810">
    <property type="entry name" value="NfeD-like_C"/>
</dbReference>
<dbReference type="InterPro" id="IPR056739">
    <property type="entry name" value="NfeD_membrane"/>
</dbReference>
<dbReference type="CDD" id="cd07020">
    <property type="entry name" value="Clp_protease_NfeD_1"/>
    <property type="match status" value="1"/>
</dbReference>
<protein>
    <submittedName>
        <fullName evidence="10">Serine protease</fullName>
    </submittedName>
</protein>
<sequence length="470" mass="50123">MLVLWPFLVIGQDAGRQGAPPETATPKVYLLTVKGAIGPATADYVHRGLERAKAAKASLVVLQMDTPGGLDTAMRDIIKDIIASPVPVATYVAPSGARAASAGTYIFYSSHVAAMAPATNLGAATPVRIGGPGPAPGDERPRDDGRDKAKGKDGEKDKGSKDDAEPERPGLGDDAMSRKALNDAIAYIRGLAQMRGRNVEWAEKAVREAASLHSDEAVRQNVADFIAVDLADLVKKAEGRKVNVQGKDVRIATKGAAIESVEPDWRNKLLSIITDPNVAYILMMLGIYGIFFELWNPGYVVPGVIGGICLLLALYAFQVLPVNYAGLALILLGIAFMVGEVFMPSFGALGIGGVIAMVVGSIILLDTEVPGYDVAWQLIAAVALMSSAIFIGVVTLALRARKRVVVSGKEQMIGETGEVLEAFRERGRVRVHSEEWQARTHVPLKKGQRIRVVGMEGLTLTVEPLDMEGR</sequence>
<evidence type="ECO:0000259" key="9">
    <source>
        <dbReference type="Pfam" id="PF25145"/>
    </source>
</evidence>
<dbReference type="Pfam" id="PF24961">
    <property type="entry name" value="NfeD_membrane"/>
    <property type="match status" value="1"/>
</dbReference>
<organism evidence="10 11">
    <name type="scientific">Sulfurifustis variabilis</name>
    <dbReference type="NCBI Taxonomy" id="1675686"/>
    <lineage>
        <taxon>Bacteria</taxon>
        <taxon>Pseudomonadati</taxon>
        <taxon>Pseudomonadota</taxon>
        <taxon>Gammaproteobacteria</taxon>
        <taxon>Acidiferrobacterales</taxon>
        <taxon>Acidiferrobacteraceae</taxon>
        <taxon>Sulfurifustis</taxon>
    </lineage>
</organism>
<feature type="transmembrane region" description="Helical" evidence="6">
    <location>
        <begin position="322"/>
        <end position="339"/>
    </location>
</feature>
<feature type="compositionally biased region" description="Basic and acidic residues" evidence="5">
    <location>
        <begin position="137"/>
        <end position="176"/>
    </location>
</feature>
<evidence type="ECO:0000256" key="1">
    <source>
        <dbReference type="ARBA" id="ARBA00004141"/>
    </source>
</evidence>
<feature type="transmembrane region" description="Helical" evidence="6">
    <location>
        <begin position="376"/>
        <end position="398"/>
    </location>
</feature>
<feature type="transmembrane region" description="Helical" evidence="6">
    <location>
        <begin position="346"/>
        <end position="364"/>
    </location>
</feature>
<evidence type="ECO:0000256" key="4">
    <source>
        <dbReference type="ARBA" id="ARBA00023136"/>
    </source>
</evidence>
<dbReference type="PANTHER" id="PTHR33507:SF4">
    <property type="entry name" value="NODULATION COMPETITIVENESS PROTEIN NFED"/>
    <property type="match status" value="1"/>
</dbReference>
<accession>A0A1C7AG04</accession>
<dbReference type="InterPro" id="IPR052165">
    <property type="entry name" value="Membrane_assoc_protease"/>
</dbReference>
<evidence type="ECO:0000259" key="7">
    <source>
        <dbReference type="Pfam" id="PF01957"/>
    </source>
</evidence>
<evidence type="ECO:0000259" key="8">
    <source>
        <dbReference type="Pfam" id="PF24961"/>
    </source>
</evidence>
<keyword evidence="4 6" id="KW-0472">Membrane</keyword>
<dbReference type="GO" id="GO:0006508">
    <property type="term" value="P:proteolysis"/>
    <property type="evidence" value="ECO:0007669"/>
    <property type="project" value="UniProtKB-KW"/>
</dbReference>
<feature type="domain" description="NfeD integral membrane" evidence="8">
    <location>
        <begin position="277"/>
        <end position="394"/>
    </location>
</feature>
<dbReference type="EMBL" id="AP014936">
    <property type="protein sequence ID" value="BAU50375.1"/>
    <property type="molecule type" value="Genomic_DNA"/>
</dbReference>
<comment type="subcellular location">
    <subcellularLocation>
        <location evidence="1">Membrane</location>
        <topology evidence="1">Multi-pass membrane protein</topology>
    </subcellularLocation>
</comment>
<evidence type="ECO:0000256" key="5">
    <source>
        <dbReference type="SAM" id="MobiDB-lite"/>
    </source>
</evidence>
<dbReference type="KEGG" id="sva:SVA_3841"/>
<dbReference type="PANTHER" id="PTHR33507">
    <property type="entry name" value="INNER MEMBRANE PROTEIN YBBJ"/>
    <property type="match status" value="1"/>
</dbReference>
<feature type="domain" description="NfeD-like C-terminal" evidence="7">
    <location>
        <begin position="410"/>
        <end position="464"/>
    </location>
</feature>
<dbReference type="Gene3D" id="3.90.226.10">
    <property type="entry name" value="2-enoyl-CoA Hydratase, Chain A, domain 1"/>
    <property type="match status" value="1"/>
</dbReference>
<evidence type="ECO:0000256" key="3">
    <source>
        <dbReference type="ARBA" id="ARBA00022989"/>
    </source>
</evidence>
<feature type="region of interest" description="Disordered" evidence="5">
    <location>
        <begin position="125"/>
        <end position="176"/>
    </location>
</feature>
<dbReference type="SUPFAM" id="SSF141322">
    <property type="entry name" value="NfeD domain-like"/>
    <property type="match status" value="1"/>
</dbReference>
<feature type="transmembrane region" description="Helical" evidence="6">
    <location>
        <begin position="269"/>
        <end position="291"/>
    </location>
</feature>
<dbReference type="Gene3D" id="2.40.50.140">
    <property type="entry name" value="Nucleic acid-binding proteins"/>
    <property type="match status" value="1"/>
</dbReference>
<dbReference type="Pfam" id="PF01957">
    <property type="entry name" value="NfeD"/>
    <property type="match status" value="1"/>
</dbReference>